<keyword evidence="8" id="KW-0029">Amino-acid transport</keyword>
<keyword evidence="14" id="KW-1185">Reference proteome</keyword>
<accession>A0ABW3VWM6</accession>
<dbReference type="RefSeq" id="WP_367917710.1">
    <property type="nucleotide sequence ID" value="NZ_BAABAC010000005.1"/>
</dbReference>
<keyword evidence="9 11" id="KW-1133">Transmembrane helix</keyword>
<dbReference type="SUPFAM" id="SSF52540">
    <property type="entry name" value="P-loop containing nucleoside triphosphate hydrolases"/>
    <property type="match status" value="1"/>
</dbReference>
<evidence type="ECO:0000256" key="11">
    <source>
        <dbReference type="SAM" id="Phobius"/>
    </source>
</evidence>
<comment type="subcellular location">
    <subcellularLocation>
        <location evidence="1">Cell membrane</location>
        <topology evidence="1">Multi-pass membrane protein</topology>
    </subcellularLocation>
</comment>
<dbReference type="PANTHER" id="PTHR43820">
    <property type="entry name" value="HIGH-AFFINITY BRANCHED-CHAIN AMINO ACID TRANSPORT ATP-BINDING PROTEIN LIVF"/>
    <property type="match status" value="1"/>
</dbReference>
<keyword evidence="7 13" id="KW-0067">ATP-binding</keyword>
<evidence type="ECO:0000256" key="1">
    <source>
        <dbReference type="ARBA" id="ARBA00004651"/>
    </source>
</evidence>
<feature type="transmembrane region" description="Helical" evidence="11">
    <location>
        <begin position="174"/>
        <end position="196"/>
    </location>
</feature>
<keyword evidence="5 11" id="KW-0812">Transmembrane</keyword>
<evidence type="ECO:0000256" key="3">
    <source>
        <dbReference type="ARBA" id="ARBA00022448"/>
    </source>
</evidence>
<feature type="transmembrane region" description="Helical" evidence="11">
    <location>
        <begin position="132"/>
        <end position="154"/>
    </location>
</feature>
<dbReference type="InterPro" id="IPR001851">
    <property type="entry name" value="ABC_transp_permease"/>
</dbReference>
<proteinExistence type="inferred from homology"/>
<dbReference type="PANTHER" id="PTHR43820:SF4">
    <property type="entry name" value="HIGH-AFFINITY BRANCHED-CHAIN AMINO ACID TRANSPORT ATP-BINDING PROTEIN LIVF"/>
    <property type="match status" value="1"/>
</dbReference>
<dbReference type="Pfam" id="PF00005">
    <property type="entry name" value="ABC_tran"/>
    <property type="match status" value="1"/>
</dbReference>
<dbReference type="InterPro" id="IPR027417">
    <property type="entry name" value="P-loop_NTPase"/>
</dbReference>
<evidence type="ECO:0000256" key="5">
    <source>
        <dbReference type="ARBA" id="ARBA00022692"/>
    </source>
</evidence>
<dbReference type="InterPro" id="IPR003593">
    <property type="entry name" value="AAA+_ATPase"/>
</dbReference>
<dbReference type="PROSITE" id="PS50893">
    <property type="entry name" value="ABC_TRANSPORTER_2"/>
    <property type="match status" value="1"/>
</dbReference>
<feature type="transmembrane region" description="Helical" evidence="11">
    <location>
        <begin position="316"/>
        <end position="333"/>
    </location>
</feature>
<keyword evidence="10 11" id="KW-0472">Membrane</keyword>
<dbReference type="CDD" id="cd06581">
    <property type="entry name" value="TM_PBP1_LivM_like"/>
    <property type="match status" value="1"/>
</dbReference>
<gene>
    <name evidence="13" type="ORF">ACFQ3F_03325</name>
</gene>
<evidence type="ECO:0000313" key="14">
    <source>
        <dbReference type="Proteomes" id="UP001597229"/>
    </source>
</evidence>
<dbReference type="EMBL" id="JBHTLX010000005">
    <property type="protein sequence ID" value="MFD1246812.1"/>
    <property type="molecule type" value="Genomic_DNA"/>
</dbReference>
<protein>
    <submittedName>
        <fullName evidence="13">ATP-binding cassette domain-containing protein</fullName>
    </submittedName>
</protein>
<keyword evidence="6" id="KW-0547">Nucleotide-binding</keyword>
<evidence type="ECO:0000256" key="10">
    <source>
        <dbReference type="ARBA" id="ARBA00023136"/>
    </source>
</evidence>
<dbReference type="Proteomes" id="UP001597229">
    <property type="component" value="Unassembled WGS sequence"/>
</dbReference>
<dbReference type="InterPro" id="IPR003439">
    <property type="entry name" value="ABC_transporter-like_ATP-bd"/>
</dbReference>
<feature type="transmembrane region" description="Helical" evidence="11">
    <location>
        <begin position="229"/>
        <end position="250"/>
    </location>
</feature>
<evidence type="ECO:0000313" key="13">
    <source>
        <dbReference type="EMBL" id="MFD1246812.1"/>
    </source>
</evidence>
<organism evidence="13 14">
    <name type="scientific">Nocardioides ginsengisoli</name>
    <dbReference type="NCBI Taxonomy" id="363868"/>
    <lineage>
        <taxon>Bacteria</taxon>
        <taxon>Bacillati</taxon>
        <taxon>Actinomycetota</taxon>
        <taxon>Actinomycetes</taxon>
        <taxon>Propionibacteriales</taxon>
        <taxon>Nocardioidaceae</taxon>
        <taxon>Nocardioides</taxon>
    </lineage>
</organism>
<name>A0ABW3VWM6_9ACTN</name>
<feature type="transmembrane region" description="Helical" evidence="11">
    <location>
        <begin position="30"/>
        <end position="48"/>
    </location>
</feature>
<evidence type="ECO:0000256" key="9">
    <source>
        <dbReference type="ARBA" id="ARBA00022989"/>
    </source>
</evidence>
<evidence type="ECO:0000256" key="4">
    <source>
        <dbReference type="ARBA" id="ARBA00022475"/>
    </source>
</evidence>
<dbReference type="InterPro" id="IPR052156">
    <property type="entry name" value="BCAA_Transport_ATP-bd_LivF"/>
</dbReference>
<evidence type="ECO:0000259" key="12">
    <source>
        <dbReference type="PROSITE" id="PS50893"/>
    </source>
</evidence>
<feature type="domain" description="ABC transporter" evidence="12">
    <location>
        <begin position="359"/>
        <end position="606"/>
    </location>
</feature>
<dbReference type="SMART" id="SM00382">
    <property type="entry name" value="AAA"/>
    <property type="match status" value="1"/>
</dbReference>
<keyword evidence="4" id="KW-1003">Cell membrane</keyword>
<comment type="similarity">
    <text evidence="2">Belongs to the ABC transporter superfamily.</text>
</comment>
<reference evidence="14" key="1">
    <citation type="journal article" date="2019" name="Int. J. Syst. Evol. Microbiol.">
        <title>The Global Catalogue of Microorganisms (GCM) 10K type strain sequencing project: providing services to taxonomists for standard genome sequencing and annotation.</title>
        <authorList>
            <consortium name="The Broad Institute Genomics Platform"/>
            <consortium name="The Broad Institute Genome Sequencing Center for Infectious Disease"/>
            <person name="Wu L."/>
            <person name="Ma J."/>
        </authorList>
    </citation>
    <scope>NUCLEOTIDE SEQUENCE [LARGE SCALE GENOMIC DNA]</scope>
    <source>
        <strain evidence="14">CCUG 52478</strain>
    </source>
</reference>
<evidence type="ECO:0000256" key="6">
    <source>
        <dbReference type="ARBA" id="ARBA00022741"/>
    </source>
</evidence>
<evidence type="ECO:0000256" key="8">
    <source>
        <dbReference type="ARBA" id="ARBA00022970"/>
    </source>
</evidence>
<evidence type="ECO:0000256" key="2">
    <source>
        <dbReference type="ARBA" id="ARBA00005417"/>
    </source>
</evidence>
<evidence type="ECO:0000256" key="7">
    <source>
        <dbReference type="ARBA" id="ARBA00022840"/>
    </source>
</evidence>
<dbReference type="InterPro" id="IPR043428">
    <property type="entry name" value="LivM-like"/>
</dbReference>
<feature type="transmembrane region" description="Helical" evidence="11">
    <location>
        <begin position="103"/>
        <end position="125"/>
    </location>
</feature>
<comment type="caution">
    <text evidence="13">The sequence shown here is derived from an EMBL/GenBank/DDBJ whole genome shotgun (WGS) entry which is preliminary data.</text>
</comment>
<keyword evidence="3" id="KW-0813">Transport</keyword>
<feature type="transmembrane region" description="Helical" evidence="11">
    <location>
        <begin position="54"/>
        <end position="73"/>
    </location>
</feature>
<dbReference type="Pfam" id="PF02653">
    <property type="entry name" value="BPD_transp_2"/>
    <property type="match status" value="1"/>
</dbReference>
<dbReference type="GO" id="GO:0005524">
    <property type="term" value="F:ATP binding"/>
    <property type="evidence" value="ECO:0007669"/>
    <property type="project" value="UniProtKB-KW"/>
</dbReference>
<sequence length="627" mass="66080">MGTGTGGIGAAGSRVLGFAGATQRAVGARWILRVAVLVVLVVLGISMLDDYQQQLVVTTMIYGIAAIALSVLMGWVGRPSLLTAASLLAGGYATVYLDDNLDLPFPAVLVGVTLVGALFGLIASLPARRLSGLYLLLSTMALFYLISDIGNIVQSKHQVLGGYFIESPTIGEKVLTQGTTWFVFVAVVTFAVLEYFTYLRRTRLGRGWIAIRDQEAAASVTGVRVGGSVALAFALTTAAQFLAGALFAYHLSTVSYTSYTLHMSINFIIMVVIGGLGRPVGAMIGAGIVTLVPSWMNSTFGDATTSDTWLTRNLGALESVVFALIGIAVLLNVRGRLKRRRAHMLSESADAVGDTGDRTELRGVSASYAAGETALDKVDLNVPAGQTVAVVGRNGAGKSSLLHALSGFPERSGGRVVAGDVRIHAEDRDTDLRSLSISERSDRGVGLIPAEDKVFAELTVREHLRDAIAAGAVRAKRNGSNPPTLEGILATFPALHGKLDRRAGLLSGGERQQVALAAALARQPYLLLVDEPTLGLSPVAIEGLEPILEEIRRSVPGGVVLAEQNPALAMRLADTVVLLEGGRVVRVAAPDDDVLEFIEERFLGLTALVGNEHHEPAAATRDHGITP</sequence>
<dbReference type="Gene3D" id="3.40.50.300">
    <property type="entry name" value="P-loop containing nucleotide triphosphate hydrolases"/>
    <property type="match status" value="1"/>
</dbReference>